<dbReference type="GO" id="GO:0016872">
    <property type="term" value="F:intramolecular lyase activity"/>
    <property type="evidence" value="ECO:0007669"/>
    <property type="project" value="InterPro"/>
</dbReference>
<gene>
    <name evidence="3" type="ORF">CYCCA115_LOCUS8972</name>
</gene>
<dbReference type="SUPFAM" id="SSF54626">
    <property type="entry name" value="Chalcone isomerase"/>
    <property type="match status" value="1"/>
</dbReference>
<comment type="caution">
    <text evidence="3">The sequence shown here is derived from an EMBL/GenBank/DDBJ whole genome shotgun (WGS) entry which is preliminary data.</text>
</comment>
<dbReference type="AlphaFoldDB" id="A0AAD2FJL6"/>
<dbReference type="Pfam" id="PF16036">
    <property type="entry name" value="Chalcone_3"/>
    <property type="match status" value="1"/>
</dbReference>
<name>A0AAD2FJL6_9STRA</name>
<proteinExistence type="predicted"/>
<feature type="domain" description="Chalcone isomerase" evidence="2">
    <location>
        <begin position="25"/>
        <end position="193"/>
    </location>
</feature>
<dbReference type="EMBL" id="CAKOGP040001224">
    <property type="protein sequence ID" value="CAJ1944607.1"/>
    <property type="molecule type" value="Genomic_DNA"/>
</dbReference>
<evidence type="ECO:0000256" key="1">
    <source>
        <dbReference type="SAM" id="SignalP"/>
    </source>
</evidence>
<dbReference type="Gene3D" id="3.50.70.10">
    <property type="match status" value="1"/>
</dbReference>
<dbReference type="InterPro" id="IPR036298">
    <property type="entry name" value="Chalcone_isomerase_sf"/>
</dbReference>
<evidence type="ECO:0000259" key="2">
    <source>
        <dbReference type="Pfam" id="PF16036"/>
    </source>
</evidence>
<accession>A0AAD2FJL6</accession>
<dbReference type="InterPro" id="IPR016087">
    <property type="entry name" value="Chalcone_isomerase"/>
</dbReference>
<dbReference type="Proteomes" id="UP001295423">
    <property type="component" value="Unassembled WGS sequence"/>
</dbReference>
<reference evidence="3" key="1">
    <citation type="submission" date="2023-08" db="EMBL/GenBank/DDBJ databases">
        <authorList>
            <person name="Audoor S."/>
            <person name="Bilcke G."/>
        </authorList>
    </citation>
    <scope>NUCLEOTIDE SEQUENCE</scope>
</reference>
<keyword evidence="4" id="KW-1185">Reference proteome</keyword>
<feature type="signal peptide" evidence="1">
    <location>
        <begin position="1"/>
        <end position="22"/>
    </location>
</feature>
<evidence type="ECO:0000313" key="4">
    <source>
        <dbReference type="Proteomes" id="UP001295423"/>
    </source>
</evidence>
<sequence length="206" mass="23299">MKATQFLFLAFAAFGMTEQVVAKTMMEGIHIPEFRMMGEHQLKRHGQGIRSVSFFGMPIKVYVAGFYSLSRLENAQDVLESLERNDNPMQLDFTFLRGVSGKQCTQAWQQQLEHSVSHHYEGYENDRDDFIQKLSNPISYGGTISIKMVGDDTVIVDQGKERGVIPGRNFQRAFLSMWFGEQPVTEDIKAGFLEGAVHRKLSPVAA</sequence>
<organism evidence="3 4">
    <name type="scientific">Cylindrotheca closterium</name>
    <dbReference type="NCBI Taxonomy" id="2856"/>
    <lineage>
        <taxon>Eukaryota</taxon>
        <taxon>Sar</taxon>
        <taxon>Stramenopiles</taxon>
        <taxon>Ochrophyta</taxon>
        <taxon>Bacillariophyta</taxon>
        <taxon>Bacillariophyceae</taxon>
        <taxon>Bacillariophycidae</taxon>
        <taxon>Bacillariales</taxon>
        <taxon>Bacillariaceae</taxon>
        <taxon>Cylindrotheca</taxon>
    </lineage>
</organism>
<evidence type="ECO:0000313" key="3">
    <source>
        <dbReference type="EMBL" id="CAJ1944607.1"/>
    </source>
</evidence>
<dbReference type="InterPro" id="IPR016088">
    <property type="entry name" value="Chalcone_isomerase_3-sand"/>
</dbReference>
<feature type="chain" id="PRO_5041967298" description="Chalcone isomerase domain-containing protein" evidence="1">
    <location>
        <begin position="23"/>
        <end position="206"/>
    </location>
</feature>
<keyword evidence="1" id="KW-0732">Signal</keyword>
<protein>
    <recommendedName>
        <fullName evidence="2">Chalcone isomerase domain-containing protein</fullName>
    </recommendedName>
</protein>